<dbReference type="STRING" id="582667.SAMN05192568_103826"/>
<dbReference type="EMBL" id="FOTK01000038">
    <property type="protein sequence ID" value="SFM56476.1"/>
    <property type="molecule type" value="Genomic_DNA"/>
</dbReference>
<evidence type="ECO:0000256" key="4">
    <source>
        <dbReference type="SAM" id="Phobius"/>
    </source>
</evidence>
<feature type="transmembrane region" description="Helical" evidence="4">
    <location>
        <begin position="85"/>
        <end position="104"/>
    </location>
</feature>
<dbReference type="InterPro" id="IPR011701">
    <property type="entry name" value="MFS"/>
</dbReference>
<dbReference type="PROSITE" id="PS50850">
    <property type="entry name" value="MFS"/>
    <property type="match status" value="1"/>
</dbReference>
<accession>A0A1I4RW62</accession>
<feature type="domain" description="Major facilitator superfamily (MFS) profile" evidence="5">
    <location>
        <begin position="219"/>
        <end position="421"/>
    </location>
</feature>
<proteinExistence type="predicted"/>
<evidence type="ECO:0000313" key="6">
    <source>
        <dbReference type="EMBL" id="SFM56476.1"/>
    </source>
</evidence>
<gene>
    <name evidence="6" type="ORF">SAMN05192568_103826</name>
</gene>
<feature type="transmembrane region" description="Helical" evidence="4">
    <location>
        <begin position="154"/>
        <end position="170"/>
    </location>
</feature>
<protein>
    <submittedName>
        <fullName evidence="6">Predicted arabinose efflux permease, MFS family</fullName>
    </submittedName>
</protein>
<keyword evidence="1 4" id="KW-0812">Transmembrane</keyword>
<dbReference type="Gene3D" id="1.20.1250.20">
    <property type="entry name" value="MFS general substrate transporter like domains"/>
    <property type="match status" value="2"/>
</dbReference>
<dbReference type="InterPro" id="IPR036259">
    <property type="entry name" value="MFS_trans_sf"/>
</dbReference>
<sequence length="421" mass="44091">MDQDDTRPTLRSHRTGFRPVALDALNLALVDVNGAIKPYLNVYLYVKRDWSDGAVGLVGTVAGLVGILFQAPLGAAIDAVRDKRLVLLAALIALALATAVIAGAPHFWPVLIASTVLAVAGAILSPAVAALTLGLVPRRQLTRRLGRNAALERTGNVVIALLIGGIGWLLPDRAVFLLVPALCIVAAAALFAIPRRAIDARRARGEAEGDTGTGPAGLRTLLDNRPLIVFAVCVGLFHFANAPLLTLVAQEVGRDRPDWSSVIVSVCIVGAQMVMVPMAILVGRRADCWGHKPLLLAAFVALPLRALLYTLWRDPIWLIAVQLLDGVGAGLLSASKSLVLADVMRGTGRYNLAQGLVGTLQGAGAALSFVVAGSLVQHAGFQAAYLVCGGVALLALALLWLALPETATERDGPEPAQARNV</sequence>
<reference evidence="7" key="1">
    <citation type="submission" date="2016-10" db="EMBL/GenBank/DDBJ databases">
        <authorList>
            <person name="Varghese N."/>
            <person name="Submissions S."/>
        </authorList>
    </citation>
    <scope>NUCLEOTIDE SEQUENCE [LARGE SCALE GENOMIC DNA]</scope>
    <source>
        <strain evidence="7">BL36</strain>
    </source>
</reference>
<dbReference type="GO" id="GO:0022857">
    <property type="term" value="F:transmembrane transporter activity"/>
    <property type="evidence" value="ECO:0007669"/>
    <property type="project" value="InterPro"/>
</dbReference>
<feature type="transmembrane region" description="Helical" evidence="4">
    <location>
        <begin position="261"/>
        <end position="282"/>
    </location>
</feature>
<keyword evidence="7" id="KW-1185">Reference proteome</keyword>
<keyword evidence="3 4" id="KW-0472">Membrane</keyword>
<organism evidence="6 7">
    <name type="scientific">Methylobacterium pseudosasicola</name>
    <dbReference type="NCBI Taxonomy" id="582667"/>
    <lineage>
        <taxon>Bacteria</taxon>
        <taxon>Pseudomonadati</taxon>
        <taxon>Pseudomonadota</taxon>
        <taxon>Alphaproteobacteria</taxon>
        <taxon>Hyphomicrobiales</taxon>
        <taxon>Methylobacteriaceae</taxon>
        <taxon>Methylobacterium</taxon>
    </lineage>
</organism>
<feature type="transmembrane region" description="Helical" evidence="4">
    <location>
        <begin position="382"/>
        <end position="403"/>
    </location>
</feature>
<feature type="transmembrane region" description="Helical" evidence="4">
    <location>
        <begin position="53"/>
        <end position="73"/>
    </location>
</feature>
<evidence type="ECO:0000256" key="2">
    <source>
        <dbReference type="ARBA" id="ARBA00022989"/>
    </source>
</evidence>
<dbReference type="SUPFAM" id="SSF103473">
    <property type="entry name" value="MFS general substrate transporter"/>
    <property type="match status" value="1"/>
</dbReference>
<evidence type="ECO:0000259" key="5">
    <source>
        <dbReference type="PROSITE" id="PS50850"/>
    </source>
</evidence>
<evidence type="ECO:0000256" key="3">
    <source>
        <dbReference type="ARBA" id="ARBA00023136"/>
    </source>
</evidence>
<dbReference type="PANTHER" id="PTHR23539:SF1">
    <property type="entry name" value="MAJOR FACILITATOR SUPERFAMILY (MFS) PROFILE DOMAIN-CONTAINING PROTEIN"/>
    <property type="match status" value="1"/>
</dbReference>
<evidence type="ECO:0000313" key="7">
    <source>
        <dbReference type="Proteomes" id="UP000199048"/>
    </source>
</evidence>
<feature type="transmembrane region" description="Helical" evidence="4">
    <location>
        <begin position="294"/>
        <end position="312"/>
    </location>
</feature>
<feature type="transmembrane region" description="Helical" evidence="4">
    <location>
        <begin position="110"/>
        <end position="133"/>
    </location>
</feature>
<feature type="transmembrane region" description="Helical" evidence="4">
    <location>
        <begin position="227"/>
        <end position="249"/>
    </location>
</feature>
<keyword evidence="2 4" id="KW-1133">Transmembrane helix</keyword>
<feature type="transmembrane region" description="Helical" evidence="4">
    <location>
        <begin position="352"/>
        <end position="376"/>
    </location>
</feature>
<dbReference type="AlphaFoldDB" id="A0A1I4RW62"/>
<dbReference type="RefSeq" id="WP_092045195.1">
    <property type="nucleotide sequence ID" value="NZ_FOTK01000038.1"/>
</dbReference>
<dbReference type="Pfam" id="PF07690">
    <property type="entry name" value="MFS_1"/>
    <property type="match status" value="1"/>
</dbReference>
<name>A0A1I4RW62_9HYPH</name>
<evidence type="ECO:0000256" key="1">
    <source>
        <dbReference type="ARBA" id="ARBA00022692"/>
    </source>
</evidence>
<dbReference type="PANTHER" id="PTHR23539">
    <property type="entry name" value="MFS TRANSPORTER"/>
    <property type="match status" value="1"/>
</dbReference>
<dbReference type="Proteomes" id="UP000199048">
    <property type="component" value="Unassembled WGS sequence"/>
</dbReference>
<feature type="transmembrane region" description="Helical" evidence="4">
    <location>
        <begin position="176"/>
        <end position="194"/>
    </location>
</feature>
<dbReference type="OrthoDB" id="9812574at2"/>
<feature type="transmembrane region" description="Helical" evidence="4">
    <location>
        <begin position="318"/>
        <end position="340"/>
    </location>
</feature>
<dbReference type="InterPro" id="IPR020846">
    <property type="entry name" value="MFS_dom"/>
</dbReference>